<protein>
    <submittedName>
        <fullName evidence="7">Cobalt transport protein</fullName>
    </submittedName>
</protein>
<gene>
    <name evidence="7" type="ORF">D358_02725</name>
</gene>
<keyword evidence="4 6" id="KW-1133">Transmembrane helix</keyword>
<dbReference type="EMBL" id="ATIR01000100">
    <property type="protein sequence ID" value="EPI04875.1"/>
    <property type="molecule type" value="Genomic_DNA"/>
</dbReference>
<feature type="transmembrane region" description="Helical" evidence="6">
    <location>
        <begin position="30"/>
        <end position="50"/>
    </location>
</feature>
<proteinExistence type="predicted"/>
<comment type="caution">
    <text evidence="7">The sequence shown here is derived from an EMBL/GenBank/DDBJ whole genome shotgun (WGS) entry which is preliminary data.</text>
</comment>
<keyword evidence="2" id="KW-1003">Cell membrane</keyword>
<dbReference type="InterPro" id="IPR051611">
    <property type="entry name" value="ECF_transporter_component"/>
</dbReference>
<dbReference type="GO" id="GO:0005886">
    <property type="term" value="C:plasma membrane"/>
    <property type="evidence" value="ECO:0007669"/>
    <property type="project" value="UniProtKB-ARBA"/>
</dbReference>
<feature type="transmembrane region" description="Helical" evidence="6">
    <location>
        <begin position="223"/>
        <end position="242"/>
    </location>
</feature>
<evidence type="ECO:0000256" key="5">
    <source>
        <dbReference type="ARBA" id="ARBA00023136"/>
    </source>
</evidence>
<reference evidence="7 8" key="1">
    <citation type="submission" date="2013-06" db="EMBL/GenBank/DDBJ databases">
        <authorList>
            <person name="Weinstock G."/>
            <person name="Sodergren E."/>
            <person name="Lobos E.A."/>
            <person name="Fulton L."/>
            <person name="Fulton R."/>
            <person name="Courtney L."/>
            <person name="Fronick C."/>
            <person name="O'Laughlin M."/>
            <person name="Godfrey J."/>
            <person name="Wilson R.M."/>
            <person name="Miner T."/>
            <person name="Farmer C."/>
            <person name="Delehaunty K."/>
            <person name="Cordes M."/>
            <person name="Minx P."/>
            <person name="Tomlinson C."/>
            <person name="Chen J."/>
            <person name="Wollam A."/>
            <person name="Pepin K.H."/>
            <person name="Bhonagiri V."/>
            <person name="Zhang X."/>
            <person name="Warren W."/>
            <person name="Mitreva M."/>
            <person name="Mardis E.R."/>
            <person name="Wilson R.K."/>
        </authorList>
    </citation>
    <scope>NUCLEOTIDE SEQUENCE [LARGE SCALE GENOMIC DNA]</scope>
    <source>
        <strain evidence="7 8">RP2S-4</strain>
    </source>
</reference>
<keyword evidence="5 6" id="KW-0472">Membrane</keyword>
<evidence type="ECO:0000256" key="4">
    <source>
        <dbReference type="ARBA" id="ARBA00022989"/>
    </source>
</evidence>
<dbReference type="InterPro" id="IPR003339">
    <property type="entry name" value="ABC/ECF_trnsptr_transmembrane"/>
</dbReference>
<dbReference type="PANTHER" id="PTHR34857:SF2">
    <property type="entry name" value="SLL0384 PROTEIN"/>
    <property type="match status" value="1"/>
</dbReference>
<dbReference type="Pfam" id="PF02361">
    <property type="entry name" value="CbiQ"/>
    <property type="match status" value="1"/>
</dbReference>
<evidence type="ECO:0000313" key="7">
    <source>
        <dbReference type="EMBL" id="EPI04875.1"/>
    </source>
</evidence>
<organism evidence="7 8">
    <name type="scientific">Enterococcus faecalis RP2S-4</name>
    <dbReference type="NCBI Taxonomy" id="1244145"/>
    <lineage>
        <taxon>Bacteria</taxon>
        <taxon>Bacillati</taxon>
        <taxon>Bacillota</taxon>
        <taxon>Bacilli</taxon>
        <taxon>Lactobacillales</taxon>
        <taxon>Enterococcaceae</taxon>
        <taxon>Enterococcus</taxon>
    </lineage>
</organism>
<evidence type="ECO:0000256" key="2">
    <source>
        <dbReference type="ARBA" id="ARBA00022475"/>
    </source>
</evidence>
<evidence type="ECO:0000256" key="3">
    <source>
        <dbReference type="ARBA" id="ARBA00022692"/>
    </source>
</evidence>
<feature type="transmembrane region" description="Helical" evidence="6">
    <location>
        <begin position="56"/>
        <end position="76"/>
    </location>
</feature>
<dbReference type="CDD" id="cd16914">
    <property type="entry name" value="EcfT"/>
    <property type="match status" value="1"/>
</dbReference>
<dbReference type="RefSeq" id="WP_016627671.1">
    <property type="nucleotide sequence ID" value="NZ_KE351853.1"/>
</dbReference>
<dbReference type="AlphaFoldDB" id="A0ABC9TGH6"/>
<dbReference type="PANTHER" id="PTHR34857">
    <property type="entry name" value="SLL0384 PROTEIN"/>
    <property type="match status" value="1"/>
</dbReference>
<name>A0ABC9TGH6_ENTFL</name>
<accession>A0ABC9TGH6</accession>
<evidence type="ECO:0000256" key="1">
    <source>
        <dbReference type="ARBA" id="ARBA00004141"/>
    </source>
</evidence>
<evidence type="ECO:0000256" key="6">
    <source>
        <dbReference type="SAM" id="Phobius"/>
    </source>
</evidence>
<dbReference type="Proteomes" id="UP000015750">
    <property type="component" value="Unassembled WGS sequence"/>
</dbReference>
<feature type="transmembrane region" description="Helical" evidence="6">
    <location>
        <begin position="105"/>
        <end position="126"/>
    </location>
</feature>
<comment type="subcellular location">
    <subcellularLocation>
        <location evidence="1">Membrane</location>
        <topology evidence="1">Multi-pass membrane protein</topology>
    </subcellularLocation>
</comment>
<evidence type="ECO:0000313" key="8">
    <source>
        <dbReference type="Proteomes" id="UP000015750"/>
    </source>
</evidence>
<keyword evidence="3 6" id="KW-0812">Transmembrane</keyword>
<sequence>MNSFIGHLYPSTKGLMVLLILVVSMSTQNVYLQLLLFSIVIILSIISGTLDKFLKIFIKSIFLIVVFIFIVQVFIIKNSDSETVWGFIGFSKIGLATSIDMSSRIIAISSSIIWFFQVTSIKNLTIAMENARISKKITFVVSSTIQLIPQMTKLSKTINEAQRARGIETEGSLLIRARAFLPMLGPLVLTSIQQTEERVLTLESRGFSATSKKTTIIDLKKKTIDYVICIFCLAVFVIYLIWRNLL</sequence>